<feature type="signal peptide" evidence="1">
    <location>
        <begin position="1"/>
        <end position="18"/>
    </location>
</feature>
<dbReference type="GeneID" id="87813074"/>
<gene>
    <name evidence="2" type="ORF">C8A04DRAFT_10079</name>
</gene>
<dbReference type="EMBL" id="MU853564">
    <property type="protein sequence ID" value="KAK4145960.1"/>
    <property type="molecule type" value="Genomic_DNA"/>
</dbReference>
<dbReference type="Pfam" id="PF12296">
    <property type="entry name" value="HsbA"/>
    <property type="match status" value="1"/>
</dbReference>
<accession>A0AAN6V720</accession>
<reference evidence="2" key="2">
    <citation type="submission" date="2023-05" db="EMBL/GenBank/DDBJ databases">
        <authorList>
            <consortium name="Lawrence Berkeley National Laboratory"/>
            <person name="Steindorff A."/>
            <person name="Hensen N."/>
            <person name="Bonometti L."/>
            <person name="Westerberg I."/>
            <person name="Brannstrom I.O."/>
            <person name="Guillou S."/>
            <person name="Cros-Aarteil S."/>
            <person name="Calhoun S."/>
            <person name="Haridas S."/>
            <person name="Kuo A."/>
            <person name="Mondo S."/>
            <person name="Pangilinan J."/>
            <person name="Riley R."/>
            <person name="Labutti K."/>
            <person name="Andreopoulos B."/>
            <person name="Lipzen A."/>
            <person name="Chen C."/>
            <person name="Yanf M."/>
            <person name="Daum C."/>
            <person name="Ng V."/>
            <person name="Clum A."/>
            <person name="Ohm R."/>
            <person name="Martin F."/>
            <person name="Silar P."/>
            <person name="Natvig D."/>
            <person name="Lalanne C."/>
            <person name="Gautier V."/>
            <person name="Ament-Velasquez S.L."/>
            <person name="Kruys A."/>
            <person name="Hutchinson M.I."/>
            <person name="Powell A.J."/>
            <person name="Barry K."/>
            <person name="Miller A.N."/>
            <person name="Grigoriev I.V."/>
            <person name="Debuchy R."/>
            <person name="Gladieux P."/>
            <person name="Thoren M.H."/>
            <person name="Johannesson H."/>
        </authorList>
    </citation>
    <scope>NUCLEOTIDE SEQUENCE</scope>
    <source>
        <strain evidence="2">CBS 141.50</strain>
    </source>
</reference>
<dbReference type="PANTHER" id="PTHR38123">
    <property type="entry name" value="CELL WALL SERINE-THREONINE-RICH GALACTOMANNOPROTEIN MP1 (AFU_ORTHOLOGUE AFUA_4G03240)"/>
    <property type="match status" value="1"/>
</dbReference>
<feature type="chain" id="PRO_5042948075" evidence="1">
    <location>
        <begin position="19"/>
        <end position="180"/>
    </location>
</feature>
<evidence type="ECO:0000313" key="2">
    <source>
        <dbReference type="EMBL" id="KAK4145960.1"/>
    </source>
</evidence>
<dbReference type="GO" id="GO:0005576">
    <property type="term" value="C:extracellular region"/>
    <property type="evidence" value="ECO:0007669"/>
    <property type="project" value="TreeGrafter"/>
</dbReference>
<comment type="caution">
    <text evidence="2">The sequence shown here is derived from an EMBL/GenBank/DDBJ whole genome shotgun (WGS) entry which is preliminary data.</text>
</comment>
<dbReference type="InterPro" id="IPR021054">
    <property type="entry name" value="Cell_wall_mannoprotein_1"/>
</dbReference>
<protein>
    <submittedName>
        <fullName evidence="2">Hydrophobic surface binding protein A-domain-containing protein</fullName>
    </submittedName>
</protein>
<evidence type="ECO:0000256" key="1">
    <source>
        <dbReference type="SAM" id="SignalP"/>
    </source>
</evidence>
<dbReference type="Proteomes" id="UP001302676">
    <property type="component" value="Unassembled WGS sequence"/>
</dbReference>
<dbReference type="RefSeq" id="XP_062639331.1">
    <property type="nucleotide sequence ID" value="XM_062776461.1"/>
</dbReference>
<organism evidence="2 3">
    <name type="scientific">Dichotomopilus funicola</name>
    <dbReference type="NCBI Taxonomy" id="1934379"/>
    <lineage>
        <taxon>Eukaryota</taxon>
        <taxon>Fungi</taxon>
        <taxon>Dikarya</taxon>
        <taxon>Ascomycota</taxon>
        <taxon>Pezizomycotina</taxon>
        <taxon>Sordariomycetes</taxon>
        <taxon>Sordariomycetidae</taxon>
        <taxon>Sordariales</taxon>
        <taxon>Chaetomiaceae</taxon>
        <taxon>Dichotomopilus</taxon>
    </lineage>
</organism>
<reference evidence="2" key="1">
    <citation type="journal article" date="2023" name="Mol. Phylogenet. Evol.">
        <title>Genome-scale phylogeny and comparative genomics of the fungal order Sordariales.</title>
        <authorList>
            <person name="Hensen N."/>
            <person name="Bonometti L."/>
            <person name="Westerberg I."/>
            <person name="Brannstrom I.O."/>
            <person name="Guillou S."/>
            <person name="Cros-Aarteil S."/>
            <person name="Calhoun S."/>
            <person name="Haridas S."/>
            <person name="Kuo A."/>
            <person name="Mondo S."/>
            <person name="Pangilinan J."/>
            <person name="Riley R."/>
            <person name="LaButti K."/>
            <person name="Andreopoulos B."/>
            <person name="Lipzen A."/>
            <person name="Chen C."/>
            <person name="Yan M."/>
            <person name="Daum C."/>
            <person name="Ng V."/>
            <person name="Clum A."/>
            <person name="Steindorff A."/>
            <person name="Ohm R.A."/>
            <person name="Martin F."/>
            <person name="Silar P."/>
            <person name="Natvig D.O."/>
            <person name="Lalanne C."/>
            <person name="Gautier V."/>
            <person name="Ament-Velasquez S.L."/>
            <person name="Kruys A."/>
            <person name="Hutchinson M.I."/>
            <person name="Powell A.J."/>
            <person name="Barry K."/>
            <person name="Miller A.N."/>
            <person name="Grigoriev I.V."/>
            <person name="Debuchy R."/>
            <person name="Gladieux P."/>
            <person name="Hiltunen Thoren M."/>
            <person name="Johannesson H."/>
        </authorList>
    </citation>
    <scope>NUCLEOTIDE SEQUENCE</scope>
    <source>
        <strain evidence="2">CBS 141.50</strain>
    </source>
</reference>
<dbReference type="PANTHER" id="PTHR38123:SF6">
    <property type="entry name" value="CELL WALL SERINE-THREONINE-RICH GALACTOMANNOPROTEIN MP1 (AFU_ORTHOLOGUE AFUA_4G03240)"/>
    <property type="match status" value="1"/>
</dbReference>
<keyword evidence="1" id="KW-0732">Signal</keyword>
<dbReference type="Gene3D" id="1.20.1280.140">
    <property type="match status" value="1"/>
</dbReference>
<evidence type="ECO:0000313" key="3">
    <source>
        <dbReference type="Proteomes" id="UP001302676"/>
    </source>
</evidence>
<proteinExistence type="predicted"/>
<name>A0AAN6V720_9PEZI</name>
<keyword evidence="3" id="KW-1185">Reference proteome</keyword>
<sequence length="180" mass="18694">MKFTTLFAPLALLAPTFASPIINASASADSPTIVDALTSVNQTTVKFGNVIVNWNGGLLGTVPVLAESTALLVTVKKGTSIAEHSEPLDNDGALAVAGTTQSLVASVNTTLTTLIEARPKFDKLLLTPIIVLNLKIQRDATADLSEAIIAKVPEALQAIAKNLVAPIDQSFATAIDAYEA</sequence>
<dbReference type="AlphaFoldDB" id="A0AAN6V720"/>